<evidence type="ECO:0000256" key="1">
    <source>
        <dbReference type="SAM" id="Coils"/>
    </source>
</evidence>
<dbReference type="AlphaFoldDB" id="A0A4R6Y547"/>
<evidence type="ECO:0000256" key="2">
    <source>
        <dbReference type="SAM" id="MobiDB-lite"/>
    </source>
</evidence>
<feature type="transmembrane region" description="Helical" evidence="3">
    <location>
        <begin position="306"/>
        <end position="327"/>
    </location>
</feature>
<keyword evidence="3" id="KW-1133">Transmembrane helix</keyword>
<keyword evidence="3" id="KW-0812">Transmembrane</keyword>
<feature type="coiled-coil region" evidence="1">
    <location>
        <begin position="187"/>
        <end position="249"/>
    </location>
</feature>
<feature type="transmembrane region" description="Helical" evidence="3">
    <location>
        <begin position="268"/>
        <end position="286"/>
    </location>
</feature>
<evidence type="ECO:0000256" key="3">
    <source>
        <dbReference type="SAM" id="Phobius"/>
    </source>
</evidence>
<keyword evidence="3" id="KW-0472">Membrane</keyword>
<proteinExistence type="predicted"/>
<name>A0A4R6Y547_9BURK</name>
<organism evidence="4 5">
    <name type="scientific">Hydromonas duriensis</name>
    <dbReference type="NCBI Taxonomy" id="1527608"/>
    <lineage>
        <taxon>Bacteria</taxon>
        <taxon>Pseudomonadati</taxon>
        <taxon>Pseudomonadota</taxon>
        <taxon>Betaproteobacteria</taxon>
        <taxon>Burkholderiales</taxon>
        <taxon>Burkholderiaceae</taxon>
        <taxon>Hydromonas</taxon>
    </lineage>
</organism>
<protein>
    <submittedName>
        <fullName evidence="4">Uncharacterized protein</fullName>
    </submittedName>
</protein>
<reference evidence="4 5" key="1">
    <citation type="submission" date="2019-03" db="EMBL/GenBank/DDBJ databases">
        <title>Genomic Encyclopedia of Type Strains, Phase IV (KMG-IV): sequencing the most valuable type-strain genomes for metagenomic binning, comparative biology and taxonomic classification.</title>
        <authorList>
            <person name="Goeker M."/>
        </authorList>
    </citation>
    <scope>NUCLEOTIDE SEQUENCE [LARGE SCALE GENOMIC DNA]</scope>
    <source>
        <strain evidence="4 5">DSM 102852</strain>
    </source>
</reference>
<dbReference type="Proteomes" id="UP000294480">
    <property type="component" value="Unassembled WGS sequence"/>
</dbReference>
<comment type="caution">
    <text evidence="4">The sequence shown here is derived from an EMBL/GenBank/DDBJ whole genome shotgun (WGS) entry which is preliminary data.</text>
</comment>
<keyword evidence="5" id="KW-1185">Reference proteome</keyword>
<gene>
    <name evidence="4" type="ORF">DFR44_12121</name>
</gene>
<accession>A0A4R6Y547</accession>
<dbReference type="OrthoDB" id="7473745at2"/>
<sequence length="432" mass="48610">MHEKLSSLCVLLNTISNRVYELAEKELPVINPRYGDSLPYLNSRELSDLPDLLAKKIKNTQTETLTEEEVEIIEEVIEQLNGLKDHVVPQIFSKQPAHGSQTQSMYIPHPVYSFMLTLSGIENSLDWLLGWSDLNAEKTLVPKSIRRKLRSINAEIEQISPDLKSLSEQISTIKDANNAAIELPIVLKELEEARIKANRLLKDVETAEQTATISTDIILNNQANTDELKTKAEELLNKAEQTLASATSVSLAKAFHDNANKLKSSIRAWTALLSLALVGVLAIGYWRAPQLSSYIETHNDISWPILLVQMTLTALLISGPVWLGWVATKQIKQRFKLEQDYSFKAASANAYEGYSRVAEQFHNETSERLFNAALSRLEESPIRLMDVETHGTPLTELVKDLLNKKNEQKDIKSKTQEEVPIEKNNADSTQEN</sequence>
<dbReference type="RefSeq" id="WP_133621179.1">
    <property type="nucleotide sequence ID" value="NZ_SNZE01000021.1"/>
</dbReference>
<dbReference type="EMBL" id="SNZE01000021">
    <property type="protein sequence ID" value="TDR30405.1"/>
    <property type="molecule type" value="Genomic_DNA"/>
</dbReference>
<evidence type="ECO:0000313" key="4">
    <source>
        <dbReference type="EMBL" id="TDR30405.1"/>
    </source>
</evidence>
<evidence type="ECO:0000313" key="5">
    <source>
        <dbReference type="Proteomes" id="UP000294480"/>
    </source>
</evidence>
<feature type="compositionally biased region" description="Basic and acidic residues" evidence="2">
    <location>
        <begin position="408"/>
        <end position="425"/>
    </location>
</feature>
<keyword evidence="1" id="KW-0175">Coiled coil</keyword>
<feature type="region of interest" description="Disordered" evidence="2">
    <location>
        <begin position="408"/>
        <end position="432"/>
    </location>
</feature>